<dbReference type="AlphaFoldDB" id="A0A0E9TV40"/>
<dbReference type="EMBL" id="GBXM01051260">
    <property type="protein sequence ID" value="JAH57317.1"/>
    <property type="molecule type" value="Transcribed_RNA"/>
</dbReference>
<organism evidence="1">
    <name type="scientific">Anguilla anguilla</name>
    <name type="common">European freshwater eel</name>
    <name type="synonym">Muraena anguilla</name>
    <dbReference type="NCBI Taxonomy" id="7936"/>
    <lineage>
        <taxon>Eukaryota</taxon>
        <taxon>Metazoa</taxon>
        <taxon>Chordata</taxon>
        <taxon>Craniata</taxon>
        <taxon>Vertebrata</taxon>
        <taxon>Euteleostomi</taxon>
        <taxon>Actinopterygii</taxon>
        <taxon>Neopterygii</taxon>
        <taxon>Teleostei</taxon>
        <taxon>Anguilliformes</taxon>
        <taxon>Anguillidae</taxon>
        <taxon>Anguilla</taxon>
    </lineage>
</organism>
<sequence>MKYNQYINTITLRYYSNTDMLLKHYAYILYITVQAQSLFHGFT</sequence>
<accession>A0A0E9TV40</accession>
<name>A0A0E9TV40_ANGAN</name>
<reference evidence="1" key="1">
    <citation type="submission" date="2014-11" db="EMBL/GenBank/DDBJ databases">
        <authorList>
            <person name="Amaro Gonzalez C."/>
        </authorList>
    </citation>
    <scope>NUCLEOTIDE SEQUENCE</scope>
</reference>
<reference evidence="1" key="2">
    <citation type="journal article" date="2015" name="Fish Shellfish Immunol.">
        <title>Early steps in the European eel (Anguilla anguilla)-Vibrio vulnificus interaction in the gills: Role of the RtxA13 toxin.</title>
        <authorList>
            <person name="Callol A."/>
            <person name="Pajuelo D."/>
            <person name="Ebbesson L."/>
            <person name="Teles M."/>
            <person name="MacKenzie S."/>
            <person name="Amaro C."/>
        </authorList>
    </citation>
    <scope>NUCLEOTIDE SEQUENCE</scope>
</reference>
<proteinExistence type="predicted"/>
<protein>
    <submittedName>
        <fullName evidence="1">Uncharacterized protein</fullName>
    </submittedName>
</protein>
<evidence type="ECO:0000313" key="1">
    <source>
        <dbReference type="EMBL" id="JAH57317.1"/>
    </source>
</evidence>